<dbReference type="Proteomes" id="UP000546970">
    <property type="component" value="Unassembled WGS sequence"/>
</dbReference>
<evidence type="ECO:0000313" key="1">
    <source>
        <dbReference type="EMBL" id="NMF55688.1"/>
    </source>
</evidence>
<dbReference type="AlphaFoldDB" id="A0A7X9UC08"/>
<organism evidence="1 2">
    <name type="scientific">Collinsella acetigenes</name>
    <dbReference type="NCBI Taxonomy" id="2713419"/>
    <lineage>
        <taxon>Bacteria</taxon>
        <taxon>Bacillati</taxon>
        <taxon>Actinomycetota</taxon>
        <taxon>Coriobacteriia</taxon>
        <taxon>Coriobacteriales</taxon>
        <taxon>Coriobacteriaceae</taxon>
        <taxon>Collinsella</taxon>
    </lineage>
</organism>
<name>A0A7X9UC08_9ACTN</name>
<gene>
    <name evidence="1" type="ORF">HF320_05020</name>
</gene>
<comment type="caution">
    <text evidence="1">The sequence shown here is derived from an EMBL/GenBank/DDBJ whole genome shotgun (WGS) entry which is preliminary data.</text>
</comment>
<dbReference type="EMBL" id="JABBCP010000002">
    <property type="protein sequence ID" value="NMF55688.1"/>
    <property type="molecule type" value="Genomic_DNA"/>
</dbReference>
<protein>
    <submittedName>
        <fullName evidence="1">Uncharacterized protein</fullName>
    </submittedName>
</protein>
<dbReference type="RefSeq" id="WP_169277314.1">
    <property type="nucleotide sequence ID" value="NZ_JABBCP010000002.1"/>
</dbReference>
<accession>A0A7X9UC08</accession>
<reference evidence="1 2" key="1">
    <citation type="submission" date="2020-04" db="EMBL/GenBank/DDBJ databases">
        <title>Collinsella sp. KGMB02528 nov., an anaerobic actinobacterium isolated from human feces.</title>
        <authorList>
            <person name="Han K.-I."/>
            <person name="Eom M.K."/>
            <person name="Kim J.-S."/>
            <person name="Lee K.C."/>
            <person name="Suh M.K."/>
            <person name="Park S.-H."/>
            <person name="Lee J.H."/>
            <person name="Kang S.W."/>
            <person name="Park J.-E."/>
            <person name="Oh B.S."/>
            <person name="Yu S.Y."/>
            <person name="Choi S.-H."/>
            <person name="Lee D.H."/>
            <person name="Yoon H."/>
            <person name="Kim B.-Y."/>
            <person name="Lee J.H."/>
            <person name="Lee J.-S."/>
        </authorList>
    </citation>
    <scope>NUCLEOTIDE SEQUENCE [LARGE SCALE GENOMIC DNA]</scope>
    <source>
        <strain evidence="1 2">KGMB02528</strain>
    </source>
</reference>
<proteinExistence type="predicted"/>
<sequence length="110" mass="11753">MAPELTFEEYSGDLYRGSLEEEAFGAALPRARARLVELTGAEVPEAHERAWKGALCAVVDRVGGADEPGVRSETVGSTSVTYDESRYSSTDLDAVSPWLAGTGLLYRGLA</sequence>
<evidence type="ECO:0000313" key="2">
    <source>
        <dbReference type="Proteomes" id="UP000546970"/>
    </source>
</evidence>
<keyword evidence="2" id="KW-1185">Reference proteome</keyword>